<protein>
    <recommendedName>
        <fullName evidence="3">Ribosome biogenesis protein BMS1/TSR1 C-terminal domain-containing protein</fullName>
    </recommendedName>
</protein>
<dbReference type="Gene3D" id="3.30.420.10">
    <property type="entry name" value="Ribonuclease H-like superfamily/Ribonuclease H"/>
    <property type="match status" value="1"/>
</dbReference>
<dbReference type="InterPro" id="IPR013103">
    <property type="entry name" value="RVT_2"/>
</dbReference>
<dbReference type="Pfam" id="PF04950">
    <property type="entry name" value="RIBIOP_C"/>
    <property type="match status" value="2"/>
</dbReference>
<feature type="compositionally biased region" description="Low complexity" evidence="1">
    <location>
        <begin position="880"/>
        <end position="892"/>
    </location>
</feature>
<dbReference type="PANTHER" id="PTHR12858">
    <property type="entry name" value="RIBOSOME BIOGENESIS PROTEIN"/>
    <property type="match status" value="1"/>
</dbReference>
<name>A0A6N2LPU4_SALVM</name>
<organism evidence="4">
    <name type="scientific">Salix viminalis</name>
    <name type="common">Common osier</name>
    <name type="synonym">Basket willow</name>
    <dbReference type="NCBI Taxonomy" id="40686"/>
    <lineage>
        <taxon>Eukaryota</taxon>
        <taxon>Viridiplantae</taxon>
        <taxon>Streptophyta</taxon>
        <taxon>Embryophyta</taxon>
        <taxon>Tracheophyta</taxon>
        <taxon>Spermatophyta</taxon>
        <taxon>Magnoliopsida</taxon>
        <taxon>eudicotyledons</taxon>
        <taxon>Gunneridae</taxon>
        <taxon>Pentapetalae</taxon>
        <taxon>rosids</taxon>
        <taxon>fabids</taxon>
        <taxon>Malpighiales</taxon>
        <taxon>Salicaceae</taxon>
        <taxon>Saliceae</taxon>
        <taxon>Salix</taxon>
    </lineage>
</organism>
<dbReference type="InterPro" id="IPR057670">
    <property type="entry name" value="SH3_retrovirus"/>
</dbReference>
<dbReference type="InterPro" id="IPR029472">
    <property type="entry name" value="Copia-like_N"/>
</dbReference>
<keyword evidence="2" id="KW-1133">Transmembrane helix</keyword>
<evidence type="ECO:0000259" key="3">
    <source>
        <dbReference type="SMART" id="SM01362"/>
    </source>
</evidence>
<feature type="compositionally biased region" description="Low complexity" evidence="1">
    <location>
        <begin position="824"/>
        <end position="837"/>
    </location>
</feature>
<feature type="transmembrane region" description="Helical" evidence="2">
    <location>
        <begin position="1506"/>
        <end position="1524"/>
    </location>
</feature>
<feature type="domain" description="Ribosome biogenesis protein BMS1/TSR1 C-terminal" evidence="3">
    <location>
        <begin position="974"/>
        <end position="1310"/>
    </location>
</feature>
<accession>A0A6N2LPU4</accession>
<dbReference type="InterPro" id="IPR043502">
    <property type="entry name" value="DNA/RNA_pol_sf"/>
</dbReference>
<keyword evidence="2" id="KW-0812">Transmembrane</keyword>
<keyword evidence="2" id="KW-0472">Membrane</keyword>
<dbReference type="GO" id="GO:0000462">
    <property type="term" value="P:maturation of SSU-rRNA from tricistronic rRNA transcript (SSU-rRNA, 5.8S rRNA, LSU-rRNA)"/>
    <property type="evidence" value="ECO:0007669"/>
    <property type="project" value="TreeGrafter"/>
</dbReference>
<dbReference type="GO" id="GO:0030686">
    <property type="term" value="C:90S preribosome"/>
    <property type="evidence" value="ECO:0007669"/>
    <property type="project" value="TreeGrafter"/>
</dbReference>
<sequence length="1563" mass="175053">MDFQPLCSALSYRSISHQSIYAGGAAISAAIDAHVFHTMEIDLWVWSQPQQRARLKRHRWHRKVLKTKDPVIFSIGWRRYQTTPVYAIEGTAFGLLFPYSNYGMYVLRCNGLHINGKLPTSSAPMTSSPAVQIASPAVDPMTSSTSQPNISSAMANNPSLFTSQNTNQLSQLTSDASAIISLSHTHQVISLKLTNTNYLYWRMQMLPYLLGQGVFGFVDGSTICPPSHVFAEDGVSLQINQLFLRWKQQDQLILSALLSSLSMEVLHLIVGCQSSCSAWRTLEQALASTSNSRIMQLHGSLQELKQGDESVTLFMQKAKVLFDELAAAGRPISLADFNLYVFRGLRGEFKDLVTSLITKAEPIAYAELHSHLLTHEFLHKSSAAFHAPLLPTPPSVMVAQRQHFGNSGRSRGRFNGGWRPNQSSNNRGRFGQNYHSPQSSWQGTWQRNRGQNPRCQLCQNFGHTAPHCSQFQQRNYGQSTANMVQRNPSQTSSVEWFPDTGANQHVTPDLATLTAAEPYLGNDNLHKFCRDNNVYFEFHTHVFYVKDLNTREVLLSGQSNDGLYALTRSFVKSFPQAFWSPCTSASADLWHRRLGHPTSRPTGHKTFAPLELIFSDVWGPAPLFSSDGYRYFVIFVDAYTKYVWYYPLVAKSDVYAVFHQFQTLVERQFSLNFQNRLIGAVNTENCPHFSKPLTAVYLINRMPTPILGLRSPFDCIFQSPLHLGYRCFDIESHRIYISRHVRFHEHVFPFDNSEQIAKVSPITPTPTQPTTVTLPILQNFTSLPHNPPTTSQPIPLQPATSPQPPPIPWPSSPACLSNPCDAGSVSPVVSSPHGPMAPSSPAPSPSSAASSPLTAGSSSSTSAALQLMVDLSSYKLPQAPSLQLSPPASPSAVSRHPMTLRPRQPKTANLVAFAAHTSSSSPTSEPFVFSDADRYAVWHNAMCDEIAALRSNCTWSLVPFHPSMNVVGSRWVYRIKRHSDGSIERYKARLVARGFSQQEGIDYAETFSPVIKQATVRLVFSIAVSRNWKIHQLDIHNAFLNGVLTEEVYMKQPPGFVDASLPSHVCKLHKSLYGLKQAPRAWYTRLSNFLLSIGFRASKVDTSLFILSKGTHIFYLLVYVDDILLTGSDSAMVHKLIQLLSSEFKLRDLGDVHFFLGIEVQSTALGLMSIFSGLQNCYSCMLASFRITATAVVLEFNHAAKMVKKVKLVGHPCKIFKKTALIMNMFTSDLEVARFEGAAVRTVSGIRGQVKKVGLLLKKLIIFIVTVAKDEIGNHPTKKGGAPREGIARCTFEDRILMSDIVFLRAWTQVEAPCFYNPLTTALQPRNKTWQGMKTMAELRREHNLPIPVNKDSLYKSGSLVASPPPFFPPENAPIERTLKKFNPLVIPKSLQATLPFESKPKDIPKGRPTLERRRAVVMEPDERKVHALVQQLRLITNDKMKKRKVKKEQERKKLEAEKAKDEELSRKRKREERREHPINPNQFFLTHKLLPALVAKAAEDLSWRMLQQVAVIMGISSVVLVVFEYMMRKRAVATTTTTTAILNRPSKRNIKMAEVVRDSMAS</sequence>
<dbReference type="InterPro" id="IPR007034">
    <property type="entry name" value="BMS1_TSR1_C"/>
</dbReference>
<dbReference type="EMBL" id="CAADRP010001528">
    <property type="protein sequence ID" value="VFU39329.1"/>
    <property type="molecule type" value="Genomic_DNA"/>
</dbReference>
<dbReference type="InterPro" id="IPR012337">
    <property type="entry name" value="RNaseH-like_sf"/>
</dbReference>
<dbReference type="GO" id="GO:0005525">
    <property type="term" value="F:GTP binding"/>
    <property type="evidence" value="ECO:0007669"/>
    <property type="project" value="TreeGrafter"/>
</dbReference>
<feature type="compositionally biased region" description="Basic and acidic residues" evidence="1">
    <location>
        <begin position="1448"/>
        <end position="1466"/>
    </location>
</feature>
<feature type="compositionally biased region" description="Low complexity" evidence="1">
    <location>
        <begin position="845"/>
        <end position="858"/>
    </location>
</feature>
<dbReference type="Pfam" id="PF07727">
    <property type="entry name" value="RVT_2"/>
    <property type="match status" value="1"/>
</dbReference>
<dbReference type="PANTHER" id="PTHR12858:SF2">
    <property type="entry name" value="RIBOSOME BIOGENESIS PROTEIN BMS1 HOMOLOG"/>
    <property type="match status" value="1"/>
</dbReference>
<dbReference type="Pfam" id="PF14223">
    <property type="entry name" value="Retrotran_gag_2"/>
    <property type="match status" value="1"/>
</dbReference>
<feature type="compositionally biased region" description="Polar residues" evidence="1">
    <location>
        <begin position="779"/>
        <end position="792"/>
    </location>
</feature>
<dbReference type="SMART" id="SM01362">
    <property type="entry name" value="DUF663"/>
    <property type="match status" value="1"/>
</dbReference>
<dbReference type="InterPro" id="IPR039761">
    <property type="entry name" value="Bms1/Tsr1"/>
</dbReference>
<dbReference type="SUPFAM" id="SSF56672">
    <property type="entry name" value="DNA/RNA polymerases"/>
    <property type="match status" value="1"/>
</dbReference>
<feature type="compositionally biased region" description="Pro residues" evidence="1">
    <location>
        <begin position="801"/>
        <end position="811"/>
    </location>
</feature>
<reference evidence="4" key="1">
    <citation type="submission" date="2019-03" db="EMBL/GenBank/DDBJ databases">
        <authorList>
            <person name="Mank J."/>
            <person name="Almeida P."/>
        </authorList>
    </citation>
    <scope>NUCLEOTIDE SEQUENCE</scope>
    <source>
        <strain evidence="4">78183</strain>
    </source>
</reference>
<feature type="region of interest" description="Disordered" evidence="1">
    <location>
        <begin position="880"/>
        <end position="900"/>
    </location>
</feature>
<feature type="region of interest" description="Disordered" evidence="1">
    <location>
        <begin position="1441"/>
        <end position="1478"/>
    </location>
</feature>
<dbReference type="GO" id="GO:0000479">
    <property type="term" value="P:endonucleolytic cleavage of tricistronic rRNA transcript (SSU-rRNA, 5.8S rRNA, LSU-rRNA)"/>
    <property type="evidence" value="ECO:0007669"/>
    <property type="project" value="TreeGrafter"/>
</dbReference>
<dbReference type="SUPFAM" id="SSF53098">
    <property type="entry name" value="Ribonuclease H-like"/>
    <property type="match status" value="1"/>
</dbReference>
<evidence type="ECO:0000313" key="4">
    <source>
        <dbReference type="EMBL" id="VFU39329.1"/>
    </source>
</evidence>
<proteinExistence type="predicted"/>
<dbReference type="GO" id="GO:0003924">
    <property type="term" value="F:GTPase activity"/>
    <property type="evidence" value="ECO:0007669"/>
    <property type="project" value="TreeGrafter"/>
</dbReference>
<dbReference type="Pfam" id="PF25597">
    <property type="entry name" value="SH3_retrovirus"/>
    <property type="match status" value="1"/>
</dbReference>
<evidence type="ECO:0000256" key="2">
    <source>
        <dbReference type="SAM" id="Phobius"/>
    </source>
</evidence>
<dbReference type="InterPro" id="IPR036397">
    <property type="entry name" value="RNaseH_sf"/>
</dbReference>
<feature type="compositionally biased region" description="Polar residues" evidence="1">
    <location>
        <begin position="420"/>
        <end position="448"/>
    </location>
</feature>
<feature type="region of interest" description="Disordered" evidence="1">
    <location>
        <begin position="406"/>
        <end position="448"/>
    </location>
</feature>
<dbReference type="GO" id="GO:0034511">
    <property type="term" value="F:U3 snoRNA binding"/>
    <property type="evidence" value="ECO:0007669"/>
    <property type="project" value="TreeGrafter"/>
</dbReference>
<gene>
    <name evidence="4" type="ORF">SVIM_LOCUS217821</name>
</gene>
<dbReference type="Pfam" id="PF14244">
    <property type="entry name" value="Retrotran_gag_3"/>
    <property type="match status" value="1"/>
</dbReference>
<evidence type="ECO:0000256" key="1">
    <source>
        <dbReference type="SAM" id="MobiDB-lite"/>
    </source>
</evidence>
<feature type="region of interest" description="Disordered" evidence="1">
    <location>
        <begin position="779"/>
        <end position="858"/>
    </location>
</feature>